<keyword evidence="1" id="KW-0413">Isomerase</keyword>
<dbReference type="InterPro" id="IPR018191">
    <property type="entry name" value="4-OT"/>
</dbReference>
<sequence>MPVLIVYGPKLDVEKKREFVEKLTELCAEIYGMDKNAITILLHEPPAENVGVGGRLIADRERE</sequence>
<evidence type="ECO:0000313" key="5">
    <source>
        <dbReference type="EMBL" id="HGF87013.1"/>
    </source>
</evidence>
<dbReference type="Gene3D" id="3.30.429.10">
    <property type="entry name" value="Macrophage Migration Inhibitory Factor"/>
    <property type="match status" value="1"/>
</dbReference>
<reference evidence="3" key="1">
    <citation type="journal article" date="2020" name="mSystems">
        <title>Genome- and Community-Level Interaction Insights into Carbon Utilization and Element Cycling Functions of Hydrothermarchaeota in Hydrothermal Sediment.</title>
        <authorList>
            <person name="Zhou Z."/>
            <person name="Liu Y."/>
            <person name="Xu W."/>
            <person name="Pan J."/>
            <person name="Luo Z.H."/>
            <person name="Li M."/>
        </authorList>
    </citation>
    <scope>NUCLEOTIDE SEQUENCE [LARGE SCALE GENOMIC DNA]</scope>
    <source>
        <strain evidence="3">SpSt-12</strain>
        <strain evidence="5">SpSt-38</strain>
        <strain evidence="4">SpSt-87</strain>
    </source>
</reference>
<organism evidence="3">
    <name type="scientific">Archaeoglobus fulgidus</name>
    <dbReference type="NCBI Taxonomy" id="2234"/>
    <lineage>
        <taxon>Archaea</taxon>
        <taxon>Methanobacteriati</taxon>
        <taxon>Methanobacteriota</taxon>
        <taxon>Archaeoglobi</taxon>
        <taxon>Archaeoglobales</taxon>
        <taxon>Archaeoglobaceae</taxon>
        <taxon>Archaeoglobus</taxon>
    </lineage>
</organism>
<dbReference type="NCBIfam" id="NF041920">
    <property type="entry name" value="DmpI"/>
    <property type="match status" value="1"/>
</dbReference>
<dbReference type="Pfam" id="PF01361">
    <property type="entry name" value="Tautomerase"/>
    <property type="match status" value="1"/>
</dbReference>
<proteinExistence type="predicted"/>
<dbReference type="InterPro" id="IPR014347">
    <property type="entry name" value="Tautomerase/MIF_sf"/>
</dbReference>
<evidence type="ECO:0000313" key="3">
    <source>
        <dbReference type="EMBL" id="HET21096.1"/>
    </source>
</evidence>
<evidence type="ECO:0000256" key="1">
    <source>
        <dbReference type="ARBA" id="ARBA00023235"/>
    </source>
</evidence>
<dbReference type="GO" id="GO:0016853">
    <property type="term" value="F:isomerase activity"/>
    <property type="evidence" value="ECO:0007669"/>
    <property type="project" value="UniProtKB-KW"/>
</dbReference>
<gene>
    <name evidence="3" type="ORF">ENN70_03155</name>
    <name evidence="5" type="ORF">ENR21_00875</name>
    <name evidence="4" type="ORF">ENW66_08130</name>
</gene>
<dbReference type="EMBL" id="DTLB01000047">
    <property type="protein sequence ID" value="HFW32895.1"/>
    <property type="molecule type" value="Genomic_DNA"/>
</dbReference>
<name>A0A7C2NDD7_ARCFL</name>
<dbReference type="AlphaFoldDB" id="A0A7C2NDD7"/>
<dbReference type="EMBL" id="DSQD01000027">
    <property type="protein sequence ID" value="HGF87013.1"/>
    <property type="molecule type" value="Genomic_DNA"/>
</dbReference>
<comment type="caution">
    <text evidence="3">The sequence shown here is derived from an EMBL/GenBank/DDBJ whole genome shotgun (WGS) entry which is preliminary data.</text>
</comment>
<protein>
    <submittedName>
        <fullName evidence="3">4-oxalocrotonate tautomerase</fullName>
    </submittedName>
</protein>
<dbReference type="NCBIfam" id="TIGR00013">
    <property type="entry name" value="taut"/>
    <property type="match status" value="1"/>
</dbReference>
<dbReference type="SUPFAM" id="SSF55331">
    <property type="entry name" value="Tautomerase/MIF"/>
    <property type="match status" value="1"/>
</dbReference>
<accession>A0A7C2NDD7</accession>
<feature type="domain" description="4-oxalocrotonate tautomerase-like" evidence="2">
    <location>
        <begin position="2"/>
        <end position="60"/>
    </location>
</feature>
<dbReference type="EMBL" id="DSCQ01000037">
    <property type="protein sequence ID" value="HET21096.1"/>
    <property type="molecule type" value="Genomic_DNA"/>
</dbReference>
<evidence type="ECO:0000313" key="4">
    <source>
        <dbReference type="EMBL" id="HFW32895.1"/>
    </source>
</evidence>
<dbReference type="InterPro" id="IPR004370">
    <property type="entry name" value="4-OT-like_dom"/>
</dbReference>
<evidence type="ECO:0000259" key="2">
    <source>
        <dbReference type="Pfam" id="PF01361"/>
    </source>
</evidence>